<evidence type="ECO:0000313" key="4">
    <source>
        <dbReference type="Proteomes" id="UP001161406"/>
    </source>
</evidence>
<evidence type="ECO:0000259" key="2">
    <source>
        <dbReference type="Pfam" id="PF14339"/>
    </source>
</evidence>
<reference evidence="3" key="1">
    <citation type="journal article" date="2014" name="Int. J. Syst. Evol. Microbiol.">
        <title>Complete genome of a new Firmicutes species belonging to the dominant human colonic microbiota ('Ruminococcus bicirculans') reveals two chromosomes and a selective capacity to utilize plant glucans.</title>
        <authorList>
            <consortium name="NISC Comparative Sequencing Program"/>
            <person name="Wegmann U."/>
            <person name="Louis P."/>
            <person name="Goesmann A."/>
            <person name="Henrissat B."/>
            <person name="Duncan S.H."/>
            <person name="Flint H.J."/>
        </authorList>
    </citation>
    <scope>NUCLEOTIDE SEQUENCE</scope>
    <source>
        <strain evidence="3">NBRC 103855</strain>
    </source>
</reference>
<dbReference type="Pfam" id="PF14339">
    <property type="entry name" value="DUF4394"/>
    <property type="match status" value="1"/>
</dbReference>
<dbReference type="InterPro" id="IPR025507">
    <property type="entry name" value="DUF4394"/>
</dbReference>
<accession>A0ABQ5UC25</accession>
<reference evidence="3" key="2">
    <citation type="submission" date="2023-01" db="EMBL/GenBank/DDBJ databases">
        <title>Draft genome sequence of Devosia yakushimensis strain NBRC 103855.</title>
        <authorList>
            <person name="Sun Q."/>
            <person name="Mori K."/>
        </authorList>
    </citation>
    <scope>NUCLEOTIDE SEQUENCE</scope>
    <source>
        <strain evidence="3">NBRC 103855</strain>
    </source>
</reference>
<name>A0ABQ5UC25_9HYPH</name>
<gene>
    <name evidence="3" type="ORF">GCM10007913_07940</name>
</gene>
<evidence type="ECO:0000256" key="1">
    <source>
        <dbReference type="SAM" id="SignalP"/>
    </source>
</evidence>
<evidence type="ECO:0000313" key="3">
    <source>
        <dbReference type="EMBL" id="GLQ08862.1"/>
    </source>
</evidence>
<keyword evidence="4" id="KW-1185">Reference proteome</keyword>
<dbReference type="SUPFAM" id="SSF50969">
    <property type="entry name" value="YVTN repeat-like/Quinoprotein amine dehydrogenase"/>
    <property type="match status" value="1"/>
</dbReference>
<sequence>MTVLSQIFLRSLLAAALLTASAAAVAAAPAIGLVGGKTLVAFDTETLAVSGTVAVTGVDGLAGIDVRPADKKLYGVSSAGEIVTIDPASGAATVTFALSEKLPSFEGAIVDFNPMADRLRLMGADGTNFRVNPDDGVVTVDGKLAYEDADMHAGETPAIVAAAYTNSVGKPEATKMFDIDATIVALIQQTKPNDGTLAAIGKLGIEGGTSYAFDIAATADLVNTAYLAVDNTLYTVDLETGAATSVGAIEGVEGSLSDIAILQ</sequence>
<dbReference type="EMBL" id="BSNG01000001">
    <property type="protein sequence ID" value="GLQ08862.1"/>
    <property type="molecule type" value="Genomic_DNA"/>
</dbReference>
<keyword evidence="1" id="KW-0732">Signal</keyword>
<dbReference type="Gene3D" id="2.130.10.10">
    <property type="entry name" value="YVTN repeat-like/Quinoprotein amine dehydrogenase"/>
    <property type="match status" value="1"/>
</dbReference>
<dbReference type="RefSeq" id="WP_284388127.1">
    <property type="nucleotide sequence ID" value="NZ_BSNG01000001.1"/>
</dbReference>
<dbReference type="InterPro" id="IPR015943">
    <property type="entry name" value="WD40/YVTN_repeat-like_dom_sf"/>
</dbReference>
<feature type="chain" id="PRO_5047008316" description="DUF4394 domain-containing protein" evidence="1">
    <location>
        <begin position="27"/>
        <end position="263"/>
    </location>
</feature>
<feature type="domain" description="DUF4394" evidence="2">
    <location>
        <begin position="38"/>
        <end position="260"/>
    </location>
</feature>
<organism evidence="3 4">
    <name type="scientific">Devosia yakushimensis</name>
    <dbReference type="NCBI Taxonomy" id="470028"/>
    <lineage>
        <taxon>Bacteria</taxon>
        <taxon>Pseudomonadati</taxon>
        <taxon>Pseudomonadota</taxon>
        <taxon>Alphaproteobacteria</taxon>
        <taxon>Hyphomicrobiales</taxon>
        <taxon>Devosiaceae</taxon>
        <taxon>Devosia</taxon>
    </lineage>
</organism>
<feature type="signal peptide" evidence="1">
    <location>
        <begin position="1"/>
        <end position="26"/>
    </location>
</feature>
<dbReference type="Proteomes" id="UP001161406">
    <property type="component" value="Unassembled WGS sequence"/>
</dbReference>
<proteinExistence type="predicted"/>
<protein>
    <recommendedName>
        <fullName evidence="2">DUF4394 domain-containing protein</fullName>
    </recommendedName>
</protein>
<dbReference type="InterPro" id="IPR011044">
    <property type="entry name" value="Quino_amine_DH_bsu"/>
</dbReference>
<comment type="caution">
    <text evidence="3">The sequence shown here is derived from an EMBL/GenBank/DDBJ whole genome shotgun (WGS) entry which is preliminary data.</text>
</comment>